<dbReference type="Pfam" id="PF12118">
    <property type="entry name" value="SprA-related"/>
    <property type="match status" value="1"/>
</dbReference>
<organism evidence="2 3">
    <name type="scientific">Agaribacter marinus</name>
    <dbReference type="NCBI Taxonomy" id="1431249"/>
    <lineage>
        <taxon>Bacteria</taxon>
        <taxon>Pseudomonadati</taxon>
        <taxon>Pseudomonadota</taxon>
        <taxon>Gammaproteobacteria</taxon>
        <taxon>Alteromonadales</taxon>
        <taxon>Alteromonadaceae</taxon>
        <taxon>Agaribacter</taxon>
    </lineage>
</organism>
<protein>
    <recommendedName>
        <fullName evidence="4">SprA-related family protein</fullName>
    </recommendedName>
</protein>
<evidence type="ECO:0000256" key="1">
    <source>
        <dbReference type="SAM" id="MobiDB-lite"/>
    </source>
</evidence>
<reference evidence="2" key="1">
    <citation type="journal article" date="2014" name="Int. J. Syst. Evol. Microbiol.">
        <title>Complete genome sequence of Corynebacterium casei LMG S-19264T (=DSM 44701T), isolated from a smear-ripened cheese.</title>
        <authorList>
            <consortium name="US DOE Joint Genome Institute (JGI-PGF)"/>
            <person name="Walter F."/>
            <person name="Albersmeier A."/>
            <person name="Kalinowski J."/>
            <person name="Ruckert C."/>
        </authorList>
    </citation>
    <scope>NUCLEOTIDE SEQUENCE</scope>
    <source>
        <strain evidence="2">NBRC 110023</strain>
    </source>
</reference>
<dbReference type="RefSeq" id="WP_284217775.1">
    <property type="nucleotide sequence ID" value="NZ_BSOT01000006.1"/>
</dbReference>
<feature type="compositionally biased region" description="Basic and acidic residues" evidence="1">
    <location>
        <begin position="178"/>
        <end position="189"/>
    </location>
</feature>
<dbReference type="Proteomes" id="UP001156601">
    <property type="component" value="Unassembled WGS sequence"/>
</dbReference>
<dbReference type="InterPro" id="IPR021973">
    <property type="entry name" value="SprA-related"/>
</dbReference>
<name>A0AA37SZE7_9ALTE</name>
<keyword evidence="3" id="KW-1185">Reference proteome</keyword>
<feature type="region of interest" description="Disordered" evidence="1">
    <location>
        <begin position="178"/>
        <end position="219"/>
    </location>
</feature>
<reference evidence="2" key="2">
    <citation type="submission" date="2023-01" db="EMBL/GenBank/DDBJ databases">
        <title>Draft genome sequence of Agaribacter marinus strain NBRC 110023.</title>
        <authorList>
            <person name="Sun Q."/>
            <person name="Mori K."/>
        </authorList>
    </citation>
    <scope>NUCLEOTIDE SEQUENCE</scope>
    <source>
        <strain evidence="2">NBRC 110023</strain>
    </source>
</reference>
<proteinExistence type="predicted"/>
<evidence type="ECO:0000313" key="2">
    <source>
        <dbReference type="EMBL" id="GLR71414.1"/>
    </source>
</evidence>
<evidence type="ECO:0000313" key="3">
    <source>
        <dbReference type="Proteomes" id="UP001156601"/>
    </source>
</evidence>
<gene>
    <name evidence="2" type="ORF">GCM10007852_23220</name>
</gene>
<feature type="region of interest" description="Disordered" evidence="1">
    <location>
        <begin position="25"/>
        <end position="81"/>
    </location>
</feature>
<sequence>MNVLSSAPLSHNNRAQAVLLVAGAEGKTEQAPAQKQTSSISSEDKVSISVEGTQKAASSPKTTHGINDKKDDPNALTEEEQKQVKELKLRDAEVRTHEQAHAAVGGQYAGAPSYEFQRGPDGNRYAVGGEVQIDVGEEKDPESTIQKMQVVRRAALAPAEPSSQDYKVAAEASQKELAARAELGKEQTAERNAASTDDAANKRNESSNNERSNRSIHERQIQQYTAIQNAPTQGVTSANSLLISA</sequence>
<accession>A0AA37SZE7</accession>
<feature type="compositionally biased region" description="Polar residues" evidence="1">
    <location>
        <begin position="55"/>
        <end position="65"/>
    </location>
</feature>
<comment type="caution">
    <text evidence="2">The sequence shown here is derived from an EMBL/GenBank/DDBJ whole genome shotgun (WGS) entry which is preliminary data.</text>
</comment>
<dbReference type="EMBL" id="BSOT01000006">
    <property type="protein sequence ID" value="GLR71414.1"/>
    <property type="molecule type" value="Genomic_DNA"/>
</dbReference>
<dbReference type="AlphaFoldDB" id="A0AA37SZE7"/>
<feature type="compositionally biased region" description="Basic and acidic residues" evidence="1">
    <location>
        <begin position="66"/>
        <end position="81"/>
    </location>
</feature>
<evidence type="ECO:0008006" key="4">
    <source>
        <dbReference type="Google" id="ProtNLM"/>
    </source>
</evidence>